<dbReference type="Pfam" id="PF08808">
    <property type="entry name" value="RES"/>
    <property type="match status" value="1"/>
</dbReference>
<evidence type="ECO:0000313" key="2">
    <source>
        <dbReference type="EMBL" id="MEW9855262.1"/>
    </source>
</evidence>
<dbReference type="EMBL" id="JBFNXR010000030">
    <property type="protein sequence ID" value="MEW9855262.1"/>
    <property type="molecule type" value="Genomic_DNA"/>
</dbReference>
<dbReference type="RefSeq" id="WP_367772591.1">
    <property type="nucleotide sequence ID" value="NZ_JBFNXR010000030.1"/>
</dbReference>
<dbReference type="SMART" id="SM00953">
    <property type="entry name" value="RES"/>
    <property type="match status" value="1"/>
</dbReference>
<sequence>MHYQGKLYRALNPIHAREPLSGRGAELYGGRFNPKGTAALYLATSLHTAIREVNQVGDLQPTTIVGYDSDIENVLDGRDSRVLRKFGMTLAGLADPTWRDQMRGGGKAATQTFAATLIAEGFNGLLVRSFARGSSDGDLNLVLWNWSDTPPSRVTLIDDDGCLSKV</sequence>
<gene>
    <name evidence="2" type="ORF">ABUH87_08760</name>
</gene>
<dbReference type="InterPro" id="IPR014914">
    <property type="entry name" value="RES_dom"/>
</dbReference>
<comment type="caution">
    <text evidence="2">The sequence shown here is derived from an EMBL/GenBank/DDBJ whole genome shotgun (WGS) entry which is preliminary data.</text>
</comment>
<evidence type="ECO:0000259" key="1">
    <source>
        <dbReference type="SMART" id="SM00953"/>
    </source>
</evidence>
<proteinExistence type="predicted"/>
<evidence type="ECO:0000313" key="3">
    <source>
        <dbReference type="Proteomes" id="UP001556118"/>
    </source>
</evidence>
<reference evidence="2 3" key="1">
    <citation type="submission" date="2024-06" db="EMBL/GenBank/DDBJ databases">
        <title>Novosphingobium rhizovicinus M1R2S20.</title>
        <authorList>
            <person name="Sun J.-Q."/>
        </authorList>
    </citation>
    <scope>NUCLEOTIDE SEQUENCE [LARGE SCALE GENOMIC DNA]</scope>
    <source>
        <strain evidence="2 3">M1R2S20</strain>
    </source>
</reference>
<keyword evidence="3" id="KW-1185">Reference proteome</keyword>
<protein>
    <submittedName>
        <fullName evidence="2">RES family NAD+ phosphorylase</fullName>
    </submittedName>
</protein>
<name>A0ABV3RBI1_9SPHN</name>
<organism evidence="2 3">
    <name type="scientific">Novosphingobium rhizovicinum</name>
    <dbReference type="NCBI Taxonomy" id="3228928"/>
    <lineage>
        <taxon>Bacteria</taxon>
        <taxon>Pseudomonadati</taxon>
        <taxon>Pseudomonadota</taxon>
        <taxon>Alphaproteobacteria</taxon>
        <taxon>Sphingomonadales</taxon>
        <taxon>Sphingomonadaceae</taxon>
        <taxon>Novosphingobium</taxon>
    </lineage>
</organism>
<accession>A0ABV3RBI1</accession>
<dbReference type="Proteomes" id="UP001556118">
    <property type="component" value="Unassembled WGS sequence"/>
</dbReference>
<feature type="domain" description="RES" evidence="1">
    <location>
        <begin position="19"/>
        <end position="158"/>
    </location>
</feature>